<evidence type="ECO:0000256" key="2">
    <source>
        <dbReference type="ARBA" id="ARBA00023002"/>
    </source>
</evidence>
<dbReference type="EMBL" id="BAABDF010000007">
    <property type="protein sequence ID" value="GAA3868453.1"/>
    <property type="molecule type" value="Genomic_DNA"/>
</dbReference>
<sequence length="319" mass="34779">MKVHILDDWFDTLRHLPSFRKLHDHDVTIWTDKAKSEDVLVSRLADAEAVVLFRDRTAITATLLARLPKLKLISQRSSYGHIDIEACARSGVTVCSNMSEGRASIAAAELTFTLLLAAARRLPDQLESLQAGTWQAGVGQSLAGRKLGLYGYGKIAKQVAKYARAFDMEVWWWASEEGRARARSDGETVAPSREAFFAQSDAISLHVRATPTTRGIISGGDLSTMKPGAIFINTSRAALLAKGAIEMACDATGPGRICLDVFDREPMSAPVDAILSHPKIIATPHIGFVTEDELDFQFNDIYDQIVAFAQGAPIHVVTS</sequence>
<name>A0ABP7K983_9RHOB</name>
<dbReference type="CDD" id="cd12169">
    <property type="entry name" value="PGDH_like_1"/>
    <property type="match status" value="1"/>
</dbReference>
<dbReference type="PANTHER" id="PTHR42789">
    <property type="entry name" value="D-ISOMER SPECIFIC 2-HYDROXYACID DEHYDROGENASE FAMILY PROTEIN (AFU_ORTHOLOGUE AFUA_6G10090)"/>
    <property type="match status" value="1"/>
</dbReference>
<feature type="domain" description="D-isomer specific 2-hydroxyacid dehydrogenase catalytic" evidence="5">
    <location>
        <begin position="18"/>
        <end position="317"/>
    </location>
</feature>
<evidence type="ECO:0000313" key="8">
    <source>
        <dbReference type="Proteomes" id="UP001399917"/>
    </source>
</evidence>
<feature type="domain" description="D-isomer specific 2-hydroxyacid dehydrogenase NAD-binding" evidence="6">
    <location>
        <begin position="112"/>
        <end position="287"/>
    </location>
</feature>
<keyword evidence="3" id="KW-0520">NAD</keyword>
<keyword evidence="2 4" id="KW-0560">Oxidoreductase</keyword>
<dbReference type="Pfam" id="PF02826">
    <property type="entry name" value="2-Hacid_dh_C"/>
    <property type="match status" value="1"/>
</dbReference>
<dbReference type="PANTHER" id="PTHR42789:SF1">
    <property type="entry name" value="D-ISOMER SPECIFIC 2-HYDROXYACID DEHYDROGENASE FAMILY PROTEIN (AFU_ORTHOLOGUE AFUA_6G10090)"/>
    <property type="match status" value="1"/>
</dbReference>
<dbReference type="RefSeq" id="WP_344846558.1">
    <property type="nucleotide sequence ID" value="NZ_BAABDF010000007.1"/>
</dbReference>
<evidence type="ECO:0000313" key="7">
    <source>
        <dbReference type="EMBL" id="GAA3868453.1"/>
    </source>
</evidence>
<dbReference type="SUPFAM" id="SSF52283">
    <property type="entry name" value="Formate/glycerate dehydrogenase catalytic domain-like"/>
    <property type="match status" value="1"/>
</dbReference>
<gene>
    <name evidence="7" type="ORF">GCM10022404_18190</name>
</gene>
<dbReference type="Gene3D" id="3.40.50.720">
    <property type="entry name" value="NAD(P)-binding Rossmann-like Domain"/>
    <property type="match status" value="2"/>
</dbReference>
<comment type="caution">
    <text evidence="7">The sequence shown here is derived from an EMBL/GenBank/DDBJ whole genome shotgun (WGS) entry which is preliminary data.</text>
</comment>
<comment type="similarity">
    <text evidence="1 4">Belongs to the D-isomer specific 2-hydroxyacid dehydrogenase family.</text>
</comment>
<accession>A0ABP7K983</accession>
<dbReference type="InterPro" id="IPR006139">
    <property type="entry name" value="D-isomer_2_OHA_DH_cat_dom"/>
</dbReference>
<protein>
    <submittedName>
        <fullName evidence="7">D-2-hydroxyacid dehydrogenase family protein</fullName>
    </submittedName>
</protein>
<organism evidence="7 8">
    <name type="scientific">Celeribacter arenosi</name>
    <dbReference type="NCBI Taxonomy" id="792649"/>
    <lineage>
        <taxon>Bacteria</taxon>
        <taxon>Pseudomonadati</taxon>
        <taxon>Pseudomonadota</taxon>
        <taxon>Alphaproteobacteria</taxon>
        <taxon>Rhodobacterales</taxon>
        <taxon>Roseobacteraceae</taxon>
        <taxon>Celeribacter</taxon>
    </lineage>
</organism>
<dbReference type="InterPro" id="IPR006140">
    <property type="entry name" value="D-isomer_DH_NAD-bd"/>
</dbReference>
<dbReference type="InterPro" id="IPR050857">
    <property type="entry name" value="D-2-hydroxyacid_DH"/>
</dbReference>
<keyword evidence="8" id="KW-1185">Reference proteome</keyword>
<evidence type="ECO:0000256" key="4">
    <source>
        <dbReference type="RuleBase" id="RU003719"/>
    </source>
</evidence>
<proteinExistence type="inferred from homology"/>
<dbReference type="Pfam" id="PF00389">
    <property type="entry name" value="2-Hacid_dh"/>
    <property type="match status" value="1"/>
</dbReference>
<dbReference type="Proteomes" id="UP001399917">
    <property type="component" value="Unassembled WGS sequence"/>
</dbReference>
<dbReference type="InterPro" id="IPR036291">
    <property type="entry name" value="NAD(P)-bd_dom_sf"/>
</dbReference>
<evidence type="ECO:0000256" key="1">
    <source>
        <dbReference type="ARBA" id="ARBA00005854"/>
    </source>
</evidence>
<reference evidence="8" key="1">
    <citation type="journal article" date="2019" name="Int. J. Syst. Evol. Microbiol.">
        <title>The Global Catalogue of Microorganisms (GCM) 10K type strain sequencing project: providing services to taxonomists for standard genome sequencing and annotation.</title>
        <authorList>
            <consortium name="The Broad Institute Genomics Platform"/>
            <consortium name="The Broad Institute Genome Sequencing Center for Infectious Disease"/>
            <person name="Wu L."/>
            <person name="Ma J."/>
        </authorList>
    </citation>
    <scope>NUCLEOTIDE SEQUENCE [LARGE SCALE GENOMIC DNA]</scope>
    <source>
        <strain evidence="8">JCM 17190</strain>
    </source>
</reference>
<evidence type="ECO:0000259" key="6">
    <source>
        <dbReference type="Pfam" id="PF02826"/>
    </source>
</evidence>
<evidence type="ECO:0000256" key="3">
    <source>
        <dbReference type="ARBA" id="ARBA00023027"/>
    </source>
</evidence>
<evidence type="ECO:0000259" key="5">
    <source>
        <dbReference type="Pfam" id="PF00389"/>
    </source>
</evidence>
<dbReference type="SUPFAM" id="SSF51735">
    <property type="entry name" value="NAD(P)-binding Rossmann-fold domains"/>
    <property type="match status" value="1"/>
</dbReference>